<dbReference type="eggNOG" id="COG1277">
    <property type="taxonomic scope" value="Bacteria"/>
</dbReference>
<keyword evidence="3" id="KW-1185">Reference proteome</keyword>
<dbReference type="PANTHER" id="PTHR37305">
    <property type="entry name" value="INTEGRAL MEMBRANE PROTEIN-RELATED"/>
    <property type="match status" value="1"/>
</dbReference>
<dbReference type="GO" id="GO:0005886">
    <property type="term" value="C:plasma membrane"/>
    <property type="evidence" value="ECO:0007669"/>
    <property type="project" value="UniProtKB-SubCell"/>
</dbReference>
<reference evidence="2 3" key="1">
    <citation type="journal article" date="2014" name="J. Biotechnol.">
        <title>Complete genome sequence of the actinobacterium Actinoplanes friuliensis HAG 010964, producer of the lipopeptide antibiotic friulimycin.</title>
        <authorList>
            <person name="Ruckert C."/>
            <person name="Szczepanowski R."/>
            <person name="Albersmeier A."/>
            <person name="Goesmann A."/>
            <person name="Fischer N."/>
            <person name="Steinkamper A."/>
            <person name="Puhler A."/>
            <person name="Biener R."/>
            <person name="Schwartz D."/>
            <person name="Kalinowski J."/>
        </authorList>
    </citation>
    <scope>NUCLEOTIDE SEQUENCE [LARGE SCALE GENOMIC DNA]</scope>
    <source>
        <strain evidence="2 3">DSM 7358</strain>
    </source>
</reference>
<dbReference type="KEGG" id="afs:AFR_15065"/>
<protein>
    <recommendedName>
        <fullName evidence="4">ABC transporter permease</fullName>
    </recommendedName>
</protein>
<accession>U5VZZ3</accession>
<proteinExistence type="predicted"/>
<dbReference type="OrthoDB" id="3297985at2"/>
<dbReference type="HOGENOM" id="CLU_051674_1_1_11"/>
<evidence type="ECO:0008006" key="4">
    <source>
        <dbReference type="Google" id="ProtNLM"/>
    </source>
</evidence>
<evidence type="ECO:0000313" key="2">
    <source>
        <dbReference type="EMBL" id="AGZ41295.1"/>
    </source>
</evidence>
<feature type="transmembrane region" description="Helical" evidence="1">
    <location>
        <begin position="61"/>
        <end position="81"/>
    </location>
</feature>
<keyword evidence="1" id="KW-0812">Transmembrane</keyword>
<feature type="transmembrane region" description="Helical" evidence="1">
    <location>
        <begin position="93"/>
        <end position="120"/>
    </location>
</feature>
<dbReference type="STRING" id="1246995.AFR_15065"/>
<evidence type="ECO:0000256" key="1">
    <source>
        <dbReference type="SAM" id="Phobius"/>
    </source>
</evidence>
<evidence type="ECO:0000313" key="3">
    <source>
        <dbReference type="Proteomes" id="UP000017746"/>
    </source>
</evidence>
<keyword evidence="1" id="KW-0472">Membrane</keyword>
<feature type="transmembrane region" description="Helical" evidence="1">
    <location>
        <begin position="216"/>
        <end position="239"/>
    </location>
</feature>
<dbReference type="PANTHER" id="PTHR37305:SF2">
    <property type="entry name" value="BACITRACIN TRANSPORT PERMEASE PROTEIN BCRB"/>
    <property type="match status" value="1"/>
</dbReference>
<feature type="transmembrane region" description="Helical" evidence="1">
    <location>
        <begin position="140"/>
        <end position="157"/>
    </location>
</feature>
<sequence length="242" mass="23900">MRAALRAEWTKLWTVAGPCGLLLGLIVATIGLSAAAGAVVTCASAGCDPLGPGLVGVRLGQAPAAVLAVLMISGEYSSGLIRTTLTAVPRRPVVLAAKAVVLAGVVAVAATIAVLGSLAAAGTTARPGDGTTLRVTGGSILYLVLIALLGLGVAAVVRDSATSVGVILGLVYLFPVIAQVIGDPHWQRVLQRIAPMSAGLTVQATGDLGGLPLSPWAGLAVTAGWAAAALVAGGLVLHFRDA</sequence>
<dbReference type="EMBL" id="CP006272">
    <property type="protein sequence ID" value="AGZ41295.1"/>
    <property type="molecule type" value="Genomic_DNA"/>
</dbReference>
<feature type="transmembrane region" description="Helical" evidence="1">
    <location>
        <begin position="164"/>
        <end position="182"/>
    </location>
</feature>
<organism evidence="2 3">
    <name type="scientific">Actinoplanes friuliensis DSM 7358</name>
    <dbReference type="NCBI Taxonomy" id="1246995"/>
    <lineage>
        <taxon>Bacteria</taxon>
        <taxon>Bacillati</taxon>
        <taxon>Actinomycetota</taxon>
        <taxon>Actinomycetes</taxon>
        <taxon>Micromonosporales</taxon>
        <taxon>Micromonosporaceae</taxon>
        <taxon>Actinoplanes</taxon>
    </lineage>
</organism>
<keyword evidence="1" id="KW-1133">Transmembrane helix</keyword>
<name>U5VZZ3_9ACTN</name>
<dbReference type="PATRIC" id="fig|1246995.3.peg.3059"/>
<dbReference type="RefSeq" id="WP_023361354.1">
    <property type="nucleotide sequence ID" value="NC_022657.1"/>
</dbReference>
<dbReference type="AlphaFoldDB" id="U5VZZ3"/>
<dbReference type="GO" id="GO:0140359">
    <property type="term" value="F:ABC-type transporter activity"/>
    <property type="evidence" value="ECO:0007669"/>
    <property type="project" value="InterPro"/>
</dbReference>
<dbReference type="Proteomes" id="UP000017746">
    <property type="component" value="Chromosome"/>
</dbReference>
<gene>
    <name evidence="2" type="ORF">AFR_15065</name>
</gene>
<dbReference type="Pfam" id="PF12679">
    <property type="entry name" value="ABC2_membrane_2"/>
    <property type="match status" value="1"/>
</dbReference>